<proteinExistence type="predicted"/>
<dbReference type="GeneID" id="94353417"/>
<accession>A0A976FNF2</accession>
<sequence>MALTMQGRVYAISERRLGTGFETNEDTFVLVEGIQAYRIVAVDAEECHSCALSVNEDVYTWGVGIFKALGYKNREKCRQPTLVKGPWNGKIGHVAIVVTLIPCEGFSTLVATSNGLLYGWGDAATGQLGSDVLTVQDLVVHQMSIPTKEMLRVTCAAYTSVVSTTEGHAFMWGSSAAGEGALLNRDDAVNRNVD</sequence>
<dbReference type="Gene3D" id="2.130.10.30">
    <property type="entry name" value="Regulator of chromosome condensation 1/beta-lactamase-inhibitor protein II"/>
    <property type="match status" value="1"/>
</dbReference>
<name>A0A976FNF2_BRELC</name>
<dbReference type="PROSITE" id="PS50012">
    <property type="entry name" value="RCC1_3"/>
    <property type="match status" value="1"/>
</dbReference>
<evidence type="ECO:0000313" key="4">
    <source>
        <dbReference type="Proteomes" id="UP000294530"/>
    </source>
</evidence>
<dbReference type="PANTHER" id="PTHR22870:SF408">
    <property type="entry name" value="OS09G0560450 PROTEIN"/>
    <property type="match status" value="1"/>
</dbReference>
<gene>
    <name evidence="3" type="ORF">CCR75_009707</name>
</gene>
<keyword evidence="4" id="KW-1185">Reference proteome</keyword>
<dbReference type="InterPro" id="IPR000408">
    <property type="entry name" value="Reg_chr_condens"/>
</dbReference>
<evidence type="ECO:0000313" key="3">
    <source>
        <dbReference type="EMBL" id="TDH69953.1"/>
    </source>
</evidence>
<keyword evidence="1" id="KW-0677">Repeat</keyword>
<dbReference type="Pfam" id="PF00415">
    <property type="entry name" value="RCC1"/>
    <property type="match status" value="1"/>
</dbReference>
<dbReference type="EMBL" id="SHOA02000019">
    <property type="protein sequence ID" value="TDH69953.1"/>
    <property type="molecule type" value="Genomic_DNA"/>
</dbReference>
<dbReference type="SUPFAM" id="SSF50985">
    <property type="entry name" value="RCC1/BLIP-II"/>
    <property type="match status" value="1"/>
</dbReference>
<protein>
    <submittedName>
        <fullName evidence="3">Uncharacterized protein</fullName>
    </submittedName>
</protein>
<evidence type="ECO:0000256" key="2">
    <source>
        <dbReference type="PROSITE-ProRule" id="PRU00235"/>
    </source>
</evidence>
<comment type="caution">
    <text evidence="3">The sequence shown here is derived from an EMBL/GenBank/DDBJ whole genome shotgun (WGS) entry which is preliminary data.</text>
</comment>
<dbReference type="AlphaFoldDB" id="A0A976FNF2"/>
<dbReference type="Proteomes" id="UP000294530">
    <property type="component" value="Unassembled WGS sequence"/>
</dbReference>
<dbReference type="OrthoDB" id="297375at2759"/>
<organism evidence="3 4">
    <name type="scientific">Bremia lactucae</name>
    <name type="common">Lettuce downy mildew</name>
    <dbReference type="NCBI Taxonomy" id="4779"/>
    <lineage>
        <taxon>Eukaryota</taxon>
        <taxon>Sar</taxon>
        <taxon>Stramenopiles</taxon>
        <taxon>Oomycota</taxon>
        <taxon>Peronosporomycetes</taxon>
        <taxon>Peronosporales</taxon>
        <taxon>Peronosporaceae</taxon>
        <taxon>Bremia</taxon>
    </lineage>
</organism>
<feature type="repeat" description="RCC1" evidence="2">
    <location>
        <begin position="56"/>
        <end position="114"/>
    </location>
</feature>
<dbReference type="PANTHER" id="PTHR22870">
    <property type="entry name" value="REGULATOR OF CHROMOSOME CONDENSATION"/>
    <property type="match status" value="1"/>
</dbReference>
<dbReference type="InterPro" id="IPR009091">
    <property type="entry name" value="RCC1/BLIP-II"/>
</dbReference>
<dbReference type="RefSeq" id="XP_067819452.1">
    <property type="nucleotide sequence ID" value="XM_067967746.1"/>
</dbReference>
<dbReference type="KEGG" id="blac:94353417"/>
<dbReference type="InterPro" id="IPR051210">
    <property type="entry name" value="Ub_ligase/GEF_domain"/>
</dbReference>
<evidence type="ECO:0000256" key="1">
    <source>
        <dbReference type="ARBA" id="ARBA00022737"/>
    </source>
</evidence>
<reference evidence="3 4" key="1">
    <citation type="journal article" date="2021" name="Genome Biol.">
        <title>AFLAP: assembly-free linkage analysis pipeline using k-mers from genome sequencing data.</title>
        <authorList>
            <person name="Fletcher K."/>
            <person name="Zhang L."/>
            <person name="Gil J."/>
            <person name="Han R."/>
            <person name="Cavanaugh K."/>
            <person name="Michelmore R."/>
        </authorList>
    </citation>
    <scope>NUCLEOTIDE SEQUENCE [LARGE SCALE GENOMIC DNA]</scope>
    <source>
        <strain evidence="3 4">SF5</strain>
    </source>
</reference>